<keyword evidence="2" id="KW-0249">Electron transport</keyword>
<protein>
    <submittedName>
        <fullName evidence="5">Electron transfer flavoprotein subunit alpha</fullName>
    </submittedName>
</protein>
<dbReference type="STRING" id="1856405.BFC17_01175"/>
<dbReference type="SUPFAM" id="SSF52402">
    <property type="entry name" value="Adenine nucleotide alpha hydrolases-like"/>
    <property type="match status" value="1"/>
</dbReference>
<comment type="similarity">
    <text evidence="1">Belongs to the ETF alpha-subunit/FixB family.</text>
</comment>
<dbReference type="AlphaFoldDB" id="A0A1E8FAG2"/>
<accession>A0A1E8FAG2</accession>
<dbReference type="InterPro" id="IPR029035">
    <property type="entry name" value="DHS-like_NAD/FAD-binding_dom"/>
</dbReference>
<feature type="domain" description="Electron transfer flavoprotein alpha/beta-subunit N-terminal" evidence="4">
    <location>
        <begin position="96"/>
        <end position="222"/>
    </location>
</feature>
<dbReference type="InterPro" id="IPR001308">
    <property type="entry name" value="ETF_a/FixB"/>
</dbReference>
<dbReference type="GO" id="GO:0033539">
    <property type="term" value="P:fatty acid beta-oxidation using acyl-CoA dehydrogenase"/>
    <property type="evidence" value="ECO:0007669"/>
    <property type="project" value="TreeGrafter"/>
</dbReference>
<keyword evidence="6" id="KW-1185">Reference proteome</keyword>
<evidence type="ECO:0000256" key="1">
    <source>
        <dbReference type="ARBA" id="ARBA00005817"/>
    </source>
</evidence>
<dbReference type="Gene3D" id="3.40.50.1220">
    <property type="entry name" value="TPP-binding domain"/>
    <property type="match status" value="1"/>
</dbReference>
<keyword evidence="2" id="KW-0813">Transport</keyword>
<dbReference type="Pfam" id="PF00766">
    <property type="entry name" value="ETF_alpha"/>
    <property type="match status" value="1"/>
</dbReference>
<dbReference type="EMBL" id="MJIC01000015">
    <property type="protein sequence ID" value="OFI32917.1"/>
    <property type="molecule type" value="Genomic_DNA"/>
</dbReference>
<evidence type="ECO:0000259" key="4">
    <source>
        <dbReference type="Pfam" id="PF01012"/>
    </source>
</evidence>
<evidence type="ECO:0000313" key="5">
    <source>
        <dbReference type="EMBL" id="OFI32917.1"/>
    </source>
</evidence>
<evidence type="ECO:0000256" key="2">
    <source>
        <dbReference type="ARBA" id="ARBA00022982"/>
    </source>
</evidence>
<dbReference type="PANTHER" id="PTHR43153:SF1">
    <property type="entry name" value="ELECTRON TRANSFER FLAVOPROTEIN SUBUNIT ALPHA, MITOCHONDRIAL"/>
    <property type="match status" value="1"/>
</dbReference>
<gene>
    <name evidence="5" type="ORF">BFC17_01175</name>
</gene>
<feature type="domain" description="Electron transfer flavoprotein alpha subunit C-terminal" evidence="3">
    <location>
        <begin position="289"/>
        <end position="365"/>
    </location>
</feature>
<dbReference type="InterPro" id="IPR014729">
    <property type="entry name" value="Rossmann-like_a/b/a_fold"/>
</dbReference>
<dbReference type="SUPFAM" id="SSF52467">
    <property type="entry name" value="DHS-like NAD/FAD-binding domain"/>
    <property type="match status" value="1"/>
</dbReference>
<comment type="caution">
    <text evidence="5">The sequence shown here is derived from an EMBL/GenBank/DDBJ whole genome shotgun (WGS) entry which is preliminary data.</text>
</comment>
<name>A0A1E8FAG2_9ALTE</name>
<dbReference type="InterPro" id="IPR014730">
    <property type="entry name" value="ETF_a/b_N"/>
</dbReference>
<evidence type="ECO:0000259" key="3">
    <source>
        <dbReference type="Pfam" id="PF00766"/>
    </source>
</evidence>
<evidence type="ECO:0000313" key="6">
    <source>
        <dbReference type="Proteomes" id="UP000176037"/>
    </source>
</evidence>
<dbReference type="GO" id="GO:0050660">
    <property type="term" value="F:flavin adenine dinucleotide binding"/>
    <property type="evidence" value="ECO:0007669"/>
    <property type="project" value="InterPro"/>
</dbReference>
<proteinExistence type="inferred from homology"/>
<sequence length="420" mass="44810">MVIRRNRRLEWIARNRLHPEHSAVLMGVNGGDEIGPSGLVRKRPHDIGFIGPNGIKRIDRLGNSLATMAGAGAHKGQAEVSLPLYVVENASQYVAVVLDAPEGRLSEHDKDLLGLAQQLKAAADNAASTAVAAIIFSSAAPEAARIESYQLAGVDRLIVLPAESDDYQPEQRAAQICALTAQYDFIHLCFPDTVLGGADTGRRVAANLAERPATSVWKLDGTQLICRGAAGKTDITRPLSKVIIALEQCADQIDESKHECLALSADAITLSASRIEDLGKAQVNPNDIDLTEANFILSGGNGIEDWDRFHEAARLLGATEGASRVAVDDGFMPRERQVGATGKWVTARVYIAVGISGAIQHMQGIGQCDKVIAINTDDSCDMVKRADLSIIADSDAILTALIETLSNQSSAEFHPQEAVA</sequence>
<dbReference type="Gene3D" id="3.40.50.620">
    <property type="entry name" value="HUPs"/>
    <property type="match status" value="1"/>
</dbReference>
<dbReference type="GO" id="GO:0009055">
    <property type="term" value="F:electron transfer activity"/>
    <property type="evidence" value="ECO:0007669"/>
    <property type="project" value="InterPro"/>
</dbReference>
<dbReference type="PANTHER" id="PTHR43153">
    <property type="entry name" value="ELECTRON TRANSFER FLAVOPROTEIN ALPHA"/>
    <property type="match status" value="1"/>
</dbReference>
<reference evidence="5 6" key="1">
    <citation type="submission" date="2016-09" db="EMBL/GenBank/DDBJ databases">
        <title>Alteromonas lipolytica, a new species isolated from sea water.</title>
        <authorList>
            <person name="Wu Y.-H."/>
            <person name="Cheng H."/>
            <person name="Xu X.-W."/>
        </authorList>
    </citation>
    <scope>NUCLEOTIDE SEQUENCE [LARGE SCALE GENOMIC DNA]</scope>
    <source>
        <strain evidence="5 6">JW12</strain>
    </source>
</reference>
<dbReference type="Proteomes" id="UP000176037">
    <property type="component" value="Unassembled WGS sequence"/>
</dbReference>
<dbReference type="Pfam" id="PF01012">
    <property type="entry name" value="ETF"/>
    <property type="match status" value="1"/>
</dbReference>
<dbReference type="RefSeq" id="WP_070177294.1">
    <property type="nucleotide sequence ID" value="NZ_BMJR01000002.1"/>
</dbReference>
<organism evidence="5 6">
    <name type="scientific">Alteromonas lipolytica</name>
    <dbReference type="NCBI Taxonomy" id="1856405"/>
    <lineage>
        <taxon>Bacteria</taxon>
        <taxon>Pseudomonadati</taxon>
        <taxon>Pseudomonadota</taxon>
        <taxon>Gammaproteobacteria</taxon>
        <taxon>Alteromonadales</taxon>
        <taxon>Alteromonadaceae</taxon>
        <taxon>Alteromonas/Salinimonas group</taxon>
        <taxon>Alteromonas</taxon>
    </lineage>
</organism>
<dbReference type="InterPro" id="IPR014731">
    <property type="entry name" value="ETF_asu_C"/>
</dbReference>